<comment type="caution">
    <text evidence="2">The sequence shown here is derived from an EMBL/GenBank/DDBJ whole genome shotgun (WGS) entry which is preliminary data.</text>
</comment>
<dbReference type="EMBL" id="CAJB01000011">
    <property type="protein sequence ID" value="CCH76132.1"/>
    <property type="molecule type" value="Genomic_DNA"/>
</dbReference>
<proteinExistence type="predicted"/>
<dbReference type="Proteomes" id="UP000035721">
    <property type="component" value="Unassembled WGS sequence"/>
</dbReference>
<evidence type="ECO:0000313" key="2">
    <source>
        <dbReference type="EMBL" id="CCH76132.1"/>
    </source>
</evidence>
<dbReference type="STRING" id="1194083.BN12_1080009"/>
<feature type="region of interest" description="Disordered" evidence="1">
    <location>
        <begin position="215"/>
        <end position="236"/>
    </location>
</feature>
<dbReference type="AlphaFoldDB" id="A0A077LU77"/>
<accession>A0A077LU77</accession>
<dbReference type="RefSeq" id="WP_048552819.1">
    <property type="nucleotide sequence ID" value="NZ_HF570958.1"/>
</dbReference>
<evidence type="ECO:0000256" key="1">
    <source>
        <dbReference type="SAM" id="MobiDB-lite"/>
    </source>
</evidence>
<evidence type="ECO:0000313" key="3">
    <source>
        <dbReference type="Proteomes" id="UP000035721"/>
    </source>
</evidence>
<name>A0A077LU77_9MICO</name>
<dbReference type="OrthoDB" id="626916at2"/>
<reference evidence="2 3" key="1">
    <citation type="journal article" date="2013" name="ISME J.">
        <title>A metabolic model for members of the genus Tetrasphaera involved in enhanced biological phosphorus removal.</title>
        <authorList>
            <person name="Kristiansen R."/>
            <person name="Nguyen H.T.T."/>
            <person name="Saunders A.M."/>
            <person name="Nielsen J.L."/>
            <person name="Wimmer R."/>
            <person name="Le V.Q."/>
            <person name="McIlroy S.J."/>
            <person name="Petrovski S."/>
            <person name="Seviour R.J."/>
            <person name="Calteau A."/>
            <person name="Nielsen K.L."/>
            <person name="Nielsen P.H."/>
        </authorList>
    </citation>
    <scope>NUCLEOTIDE SEQUENCE [LARGE SCALE GENOMIC DNA]</scope>
    <source>
        <strain evidence="2 3">T1-X7</strain>
    </source>
</reference>
<organism evidence="2 3">
    <name type="scientific">Nostocoides japonicum T1-X7</name>
    <dbReference type="NCBI Taxonomy" id="1194083"/>
    <lineage>
        <taxon>Bacteria</taxon>
        <taxon>Bacillati</taxon>
        <taxon>Actinomycetota</taxon>
        <taxon>Actinomycetes</taxon>
        <taxon>Micrococcales</taxon>
        <taxon>Intrasporangiaceae</taxon>
        <taxon>Nostocoides</taxon>
    </lineage>
</organism>
<keyword evidence="3" id="KW-1185">Reference proteome</keyword>
<protein>
    <submittedName>
        <fullName evidence="2">Uncharacterized protein</fullName>
    </submittedName>
</protein>
<gene>
    <name evidence="2" type="ORF">BN12_1080009</name>
</gene>
<sequence>MTDPVRLDFLRMLPPAVLAARPGDDDTPPLLALLAALQEQWLALAADVDTIVDDAFPDSAADWALPYLADLLGLPPDAGRREIGYATALRRRKGTPSAIEDFGEVVTGWPTRVVEGWQGTVWCQQLRHPVLRTASLDLRGGEGLLVGTGLDPARRSVTPGGPYHPAAVSAEVFPWQLVTYADVEAVPLGAGRFSMHPLGVSAPLYLAPRPLEIASDAEDERPPGVPPDPRAPRGAAELPVRATWRIVDALGDVSYGPVWTLAPDHPLTAPGPALLEITVDGVPLSWADIGLTGLPPTGAPAPAPTQVLVDPARAVLVPGSSVTGTIRTTFHRATPGALGPGASTAQGRDEVGVVIVVDPSLGGHAPGQIVVADLAGAFAAASAAATSTSADDVPQVEIRLVTSDRLVAPGTLTGTPALTRWRVVAPVGMTPVVVGDLSLDLSDVSIELSGFFVTGDIVVGPAMSAVSLVGVTTDATRGKGIRVDPTAWTVQVSASHCLLGPIRADLSAHPVELHDCVVDGLGAAPMPCGGDPGGDPTRAAVAAADRFPPDLVATGVTFAGPVGVGEVWVADCLFTVDLRATVTSTGCVRYCQLGPEDDPQAHPPAYHCLTGPVPPFGDVGLDGAGYYAPLLAPPGPAPGPPLLMGASDGGEIGGYHHARRGPLALRLAQRLPEMTPLTLHTHLLIAEPED</sequence>